<sequence length="267" mass="29448">MGGIDIEHLTRDFGSGRGVFDISFSVAPGEVFGFLGPNGAGKTTTIRHLLGFLRAHCGSVAIDGKNPWGNASVLDDVGYVPGELALLDMKAGAYLRFLERYRSRTAERKDELVELFELPLDLPIRKMSKGMKQKVGIVAAFMFAPRILILDEPTSGLDPLMQNRFVDLVEEEKRRGCAILLSSHIFDEVQRTANRIGIIRAGQMVAVDTADALRERHMRHYTVTLASPEEAAAFAQDFGGTSEGSAATVSASHNLERIFLDYYKEQR</sequence>
<dbReference type="PANTHER" id="PTHR42939:SF1">
    <property type="entry name" value="ABC TRANSPORTER ATP-BINDING PROTEIN ALBC-RELATED"/>
    <property type="match status" value="1"/>
</dbReference>
<dbReference type="GO" id="GO:0016887">
    <property type="term" value="F:ATP hydrolysis activity"/>
    <property type="evidence" value="ECO:0007669"/>
    <property type="project" value="InterPro"/>
</dbReference>
<accession>A0A7M1QW39</accession>
<dbReference type="SUPFAM" id="SSF52540">
    <property type="entry name" value="P-loop containing nucleoside triphosphate hydrolases"/>
    <property type="match status" value="1"/>
</dbReference>
<dbReference type="RefSeq" id="WP_193326883.1">
    <property type="nucleotide sequence ID" value="NZ_CP053291.1"/>
</dbReference>
<feature type="domain" description="ABC transporter" evidence="4">
    <location>
        <begin position="4"/>
        <end position="226"/>
    </location>
</feature>
<protein>
    <submittedName>
        <fullName evidence="5">ABC transporter ATP-binding protein</fullName>
    </submittedName>
</protein>
<dbReference type="InterPro" id="IPR003593">
    <property type="entry name" value="AAA+_ATPase"/>
</dbReference>
<dbReference type="PROSITE" id="PS00211">
    <property type="entry name" value="ABC_TRANSPORTER_1"/>
    <property type="match status" value="1"/>
</dbReference>
<dbReference type="CDD" id="cd03230">
    <property type="entry name" value="ABC_DR_subfamily_A"/>
    <property type="match status" value="1"/>
</dbReference>
<gene>
    <name evidence="5" type="ORF">INS88_08955</name>
</gene>
<name>A0A7M1QW39_9ACTO</name>
<dbReference type="AlphaFoldDB" id="A0A7M1QW39"/>
<keyword evidence="6" id="KW-1185">Reference proteome</keyword>
<keyword evidence="3 5" id="KW-0067">ATP-binding</keyword>
<organism evidence="5 6">
    <name type="scientific">Trueperella pecoris</name>
    <dbReference type="NCBI Taxonomy" id="2733571"/>
    <lineage>
        <taxon>Bacteria</taxon>
        <taxon>Bacillati</taxon>
        <taxon>Actinomycetota</taxon>
        <taxon>Actinomycetes</taxon>
        <taxon>Actinomycetales</taxon>
        <taxon>Actinomycetaceae</taxon>
        <taxon>Trueperella</taxon>
    </lineage>
</organism>
<dbReference type="InterPro" id="IPR051782">
    <property type="entry name" value="ABC_Transporter_VariousFunc"/>
</dbReference>
<evidence type="ECO:0000256" key="1">
    <source>
        <dbReference type="ARBA" id="ARBA00022448"/>
    </source>
</evidence>
<reference evidence="5 6" key="1">
    <citation type="submission" date="2020-10" db="EMBL/GenBank/DDBJ databases">
        <title>Trueperella pecoris sp. nov. isolated from bovine and porcine specimens.</title>
        <authorList>
            <person name="Schoenecker L."/>
            <person name="Schnydrig P."/>
            <person name="Brodard I."/>
            <person name="Thomann A."/>
            <person name="Hemphill A."/>
            <person name="Rodriguez-Campos S."/>
            <person name="Perreten V."/>
            <person name="Jores J."/>
            <person name="Kittl S."/>
        </authorList>
    </citation>
    <scope>NUCLEOTIDE SEQUENCE [LARGE SCALE GENOMIC DNA]</scope>
    <source>
        <strain evidence="5 6">15A0121</strain>
    </source>
</reference>
<evidence type="ECO:0000256" key="3">
    <source>
        <dbReference type="ARBA" id="ARBA00022840"/>
    </source>
</evidence>
<evidence type="ECO:0000259" key="4">
    <source>
        <dbReference type="PROSITE" id="PS50893"/>
    </source>
</evidence>
<dbReference type="EMBL" id="CP063213">
    <property type="protein sequence ID" value="QOR45377.1"/>
    <property type="molecule type" value="Genomic_DNA"/>
</dbReference>
<dbReference type="Gene3D" id="3.40.50.300">
    <property type="entry name" value="P-loop containing nucleotide triphosphate hydrolases"/>
    <property type="match status" value="1"/>
</dbReference>
<dbReference type="InterPro" id="IPR003439">
    <property type="entry name" value="ABC_transporter-like_ATP-bd"/>
</dbReference>
<dbReference type="InterPro" id="IPR027417">
    <property type="entry name" value="P-loop_NTPase"/>
</dbReference>
<evidence type="ECO:0000256" key="2">
    <source>
        <dbReference type="ARBA" id="ARBA00022741"/>
    </source>
</evidence>
<evidence type="ECO:0000313" key="6">
    <source>
        <dbReference type="Proteomes" id="UP000595053"/>
    </source>
</evidence>
<dbReference type="SMART" id="SM00382">
    <property type="entry name" value="AAA"/>
    <property type="match status" value="1"/>
</dbReference>
<dbReference type="PANTHER" id="PTHR42939">
    <property type="entry name" value="ABC TRANSPORTER ATP-BINDING PROTEIN ALBC-RELATED"/>
    <property type="match status" value="1"/>
</dbReference>
<dbReference type="Pfam" id="PF00005">
    <property type="entry name" value="ABC_tran"/>
    <property type="match status" value="1"/>
</dbReference>
<evidence type="ECO:0000313" key="5">
    <source>
        <dbReference type="EMBL" id="QOR45377.1"/>
    </source>
</evidence>
<dbReference type="PROSITE" id="PS50893">
    <property type="entry name" value="ABC_TRANSPORTER_2"/>
    <property type="match status" value="1"/>
</dbReference>
<dbReference type="Proteomes" id="UP000595053">
    <property type="component" value="Chromosome"/>
</dbReference>
<proteinExistence type="predicted"/>
<dbReference type="InterPro" id="IPR017871">
    <property type="entry name" value="ABC_transporter-like_CS"/>
</dbReference>
<keyword evidence="2" id="KW-0547">Nucleotide-binding</keyword>
<keyword evidence="1" id="KW-0813">Transport</keyword>
<dbReference type="GO" id="GO:0005524">
    <property type="term" value="F:ATP binding"/>
    <property type="evidence" value="ECO:0007669"/>
    <property type="project" value="UniProtKB-KW"/>
</dbReference>